<organism evidence="2 3">
    <name type="scientific">Enterococcus wangshanyuanii</name>
    <dbReference type="NCBI Taxonomy" id="2005703"/>
    <lineage>
        <taxon>Bacteria</taxon>
        <taxon>Bacillati</taxon>
        <taxon>Bacillota</taxon>
        <taxon>Bacilli</taxon>
        <taxon>Lactobacillales</taxon>
        <taxon>Enterococcaceae</taxon>
        <taxon>Enterococcus</taxon>
    </lineage>
</organism>
<reference evidence="3" key="1">
    <citation type="journal article" date="2019" name="Int. J. Syst. Evol. Microbiol.">
        <title>The Global Catalogue of Microorganisms (GCM) 10K type strain sequencing project: providing services to taxonomists for standard genome sequencing and annotation.</title>
        <authorList>
            <consortium name="The Broad Institute Genomics Platform"/>
            <consortium name="The Broad Institute Genome Sequencing Center for Infectious Disease"/>
            <person name="Wu L."/>
            <person name="Ma J."/>
        </authorList>
    </citation>
    <scope>NUCLEOTIDE SEQUENCE [LARGE SCALE GENOMIC DNA]</scope>
    <source>
        <strain evidence="3">CGMCC 1.15942</strain>
    </source>
</reference>
<dbReference type="EMBL" id="BMKI01000006">
    <property type="protein sequence ID" value="GGC94849.1"/>
    <property type="molecule type" value="Genomic_DNA"/>
</dbReference>
<accession>A0ABQ1PD05</accession>
<keyword evidence="1" id="KW-0812">Transmembrane</keyword>
<proteinExistence type="predicted"/>
<name>A0ABQ1PD05_9ENTE</name>
<evidence type="ECO:0000256" key="1">
    <source>
        <dbReference type="SAM" id="Phobius"/>
    </source>
</evidence>
<protein>
    <submittedName>
        <fullName evidence="2">Uncharacterized protein</fullName>
    </submittedName>
</protein>
<feature type="transmembrane region" description="Helical" evidence="1">
    <location>
        <begin position="33"/>
        <end position="51"/>
    </location>
</feature>
<comment type="caution">
    <text evidence="2">The sequence shown here is derived from an EMBL/GenBank/DDBJ whole genome shotgun (WGS) entry which is preliminary data.</text>
</comment>
<feature type="transmembrane region" description="Helical" evidence="1">
    <location>
        <begin position="57"/>
        <end position="77"/>
    </location>
</feature>
<keyword evidence="3" id="KW-1185">Reference proteome</keyword>
<dbReference type="Proteomes" id="UP000630615">
    <property type="component" value="Unassembled WGS sequence"/>
</dbReference>
<keyword evidence="1" id="KW-0472">Membrane</keyword>
<sequence length="206" mass="24545">MFKKFRSKLKFVKKEYTFEEYEKNRGVVIFREVLENVMVYAGACLLSLTILNIFYEVVLFGGVLSIVGTYFNIYGGINRLTREYVYQAKKEWREVDRRLLFPVVNYPEAVVADPKGYLYLNTDMFRRDVLVDGNYVYFYVYISENRGVRQSLPVNSVIFDKEYTGNSYLIKEKFCFEDERFQSMAGFYGEPIDNERTIIRSRFVQW</sequence>
<dbReference type="RefSeq" id="WP_088270561.1">
    <property type="nucleotide sequence ID" value="NZ_BMKI01000006.1"/>
</dbReference>
<gene>
    <name evidence="2" type="ORF">GCM10011573_25610</name>
</gene>
<evidence type="ECO:0000313" key="2">
    <source>
        <dbReference type="EMBL" id="GGC94849.1"/>
    </source>
</evidence>
<evidence type="ECO:0000313" key="3">
    <source>
        <dbReference type="Proteomes" id="UP000630615"/>
    </source>
</evidence>
<keyword evidence="1" id="KW-1133">Transmembrane helix</keyword>